<dbReference type="PANTHER" id="PTHR43829">
    <property type="entry name" value="AQUAPORIN OR AQUAGLYCEROPORIN RELATED"/>
    <property type="match status" value="1"/>
</dbReference>
<dbReference type="GO" id="GO:0005886">
    <property type="term" value="C:plasma membrane"/>
    <property type="evidence" value="ECO:0007669"/>
    <property type="project" value="TreeGrafter"/>
</dbReference>
<gene>
    <name evidence="11" type="ORF">L227DRAFT_584271</name>
</gene>
<evidence type="ECO:0000256" key="4">
    <source>
        <dbReference type="ARBA" id="ARBA00022692"/>
    </source>
</evidence>
<reference evidence="11" key="1">
    <citation type="journal article" date="2018" name="Genome Biol. Evol.">
        <title>Genomics and development of Lentinus tigrinus, a white-rot wood-decaying mushroom with dimorphic fruiting bodies.</title>
        <authorList>
            <person name="Wu B."/>
            <person name="Xu Z."/>
            <person name="Knudson A."/>
            <person name="Carlson A."/>
            <person name="Chen N."/>
            <person name="Kovaka S."/>
            <person name="LaButti K."/>
            <person name="Lipzen A."/>
            <person name="Pennachio C."/>
            <person name="Riley R."/>
            <person name="Schakwitz W."/>
            <person name="Umezawa K."/>
            <person name="Ohm R.A."/>
            <person name="Grigoriev I.V."/>
            <person name="Nagy L.G."/>
            <person name="Gibbons J."/>
            <person name="Hibbett D."/>
        </authorList>
    </citation>
    <scope>NUCLEOTIDE SEQUENCE [LARGE SCALE GENOMIC DNA]</scope>
    <source>
        <strain evidence="11">ALCF2SS1-6</strain>
    </source>
</reference>
<organism evidence="11 12">
    <name type="scientific">Lentinus tigrinus ALCF2SS1-6</name>
    <dbReference type="NCBI Taxonomy" id="1328759"/>
    <lineage>
        <taxon>Eukaryota</taxon>
        <taxon>Fungi</taxon>
        <taxon>Dikarya</taxon>
        <taxon>Basidiomycota</taxon>
        <taxon>Agaricomycotina</taxon>
        <taxon>Agaricomycetes</taxon>
        <taxon>Polyporales</taxon>
        <taxon>Polyporaceae</taxon>
        <taxon>Lentinus</taxon>
    </lineage>
</organism>
<dbReference type="Pfam" id="PF00230">
    <property type="entry name" value="MIP"/>
    <property type="match status" value="1"/>
</dbReference>
<dbReference type="SUPFAM" id="SSF81338">
    <property type="entry name" value="Aquaporin-like"/>
    <property type="match status" value="1"/>
</dbReference>
<protein>
    <submittedName>
        <fullName evidence="11">Aquaporin-like protein</fullName>
    </submittedName>
</protein>
<keyword evidence="12" id="KW-1185">Reference proteome</keyword>
<dbReference type="InterPro" id="IPR000425">
    <property type="entry name" value="MIP"/>
</dbReference>
<name>A0A5C2SKG3_9APHY</name>
<dbReference type="OrthoDB" id="3222at2759"/>
<evidence type="ECO:0000256" key="10">
    <source>
        <dbReference type="SAM" id="Phobius"/>
    </source>
</evidence>
<proteinExistence type="inferred from homology"/>
<keyword evidence="7 10" id="KW-0472">Membrane</keyword>
<evidence type="ECO:0000256" key="1">
    <source>
        <dbReference type="ARBA" id="ARBA00004141"/>
    </source>
</evidence>
<comment type="similarity">
    <text evidence="2 8">Belongs to the MIP/aquaporin (TC 1.A.8) family.</text>
</comment>
<feature type="region of interest" description="Disordered" evidence="9">
    <location>
        <begin position="312"/>
        <end position="332"/>
    </location>
</feature>
<evidence type="ECO:0000256" key="7">
    <source>
        <dbReference type="ARBA" id="ARBA00023136"/>
    </source>
</evidence>
<dbReference type="InterPro" id="IPR050363">
    <property type="entry name" value="MIP/Aquaporin"/>
</dbReference>
<dbReference type="Proteomes" id="UP000313359">
    <property type="component" value="Unassembled WGS sequence"/>
</dbReference>
<sequence length="332" mass="35576">MSSPTLQHIPISELYPRPSALMMWERTRHRKVNWLVELIAEATGTFIYTFAGAGSTAAYICGNILQIAGLGSLFQIGVAYSVGIALAIAVCVSTSRGHFNPALTVHAIIFHKFPVLKGLRYIVAQIFGAYVACLLIYVQYKQFIHLSIEALQAAGKYEEVMFTSSGPAGIFAFYVPVGTNLGYVVLNEFVCDFILGLVIFACTSPSNHFATPATMPWLIGLAYGVITFGFAPVGLAANAARDLGGRFAAMTLFGRAANGGKYAAIAALTNIPATLIAGVFYELVFNDSARTMNPEWLHMLAGMKAEMQRKAGGDVTPSLHGSTGSDEKVIQA</sequence>
<evidence type="ECO:0000256" key="8">
    <source>
        <dbReference type="RuleBase" id="RU000477"/>
    </source>
</evidence>
<dbReference type="AlphaFoldDB" id="A0A5C2SKG3"/>
<evidence type="ECO:0000256" key="3">
    <source>
        <dbReference type="ARBA" id="ARBA00022448"/>
    </source>
</evidence>
<evidence type="ECO:0000256" key="6">
    <source>
        <dbReference type="ARBA" id="ARBA00022989"/>
    </source>
</evidence>
<dbReference type="InterPro" id="IPR023271">
    <property type="entry name" value="Aquaporin-like"/>
</dbReference>
<feature type="transmembrane region" description="Helical" evidence="10">
    <location>
        <begin position="159"/>
        <end position="177"/>
    </location>
</feature>
<accession>A0A5C2SKG3</accession>
<keyword evidence="3 8" id="KW-0813">Transport</keyword>
<feature type="transmembrane region" description="Helical" evidence="10">
    <location>
        <begin position="183"/>
        <end position="203"/>
    </location>
</feature>
<evidence type="ECO:0000256" key="2">
    <source>
        <dbReference type="ARBA" id="ARBA00006175"/>
    </source>
</evidence>
<evidence type="ECO:0000256" key="5">
    <source>
        <dbReference type="ARBA" id="ARBA00022737"/>
    </source>
</evidence>
<feature type="transmembrane region" description="Helical" evidence="10">
    <location>
        <begin position="119"/>
        <end position="138"/>
    </location>
</feature>
<evidence type="ECO:0000256" key="9">
    <source>
        <dbReference type="SAM" id="MobiDB-lite"/>
    </source>
</evidence>
<dbReference type="GO" id="GO:0015250">
    <property type="term" value="F:water channel activity"/>
    <property type="evidence" value="ECO:0007669"/>
    <property type="project" value="TreeGrafter"/>
</dbReference>
<keyword evidence="6 10" id="KW-1133">Transmembrane helix</keyword>
<comment type="subcellular location">
    <subcellularLocation>
        <location evidence="1">Membrane</location>
        <topology evidence="1">Multi-pass membrane protein</topology>
    </subcellularLocation>
</comment>
<keyword evidence="5" id="KW-0677">Repeat</keyword>
<dbReference type="STRING" id="1328759.A0A5C2SKG3"/>
<dbReference type="EMBL" id="ML122255">
    <property type="protein sequence ID" value="RPD63744.1"/>
    <property type="molecule type" value="Genomic_DNA"/>
</dbReference>
<evidence type="ECO:0000313" key="11">
    <source>
        <dbReference type="EMBL" id="RPD63744.1"/>
    </source>
</evidence>
<dbReference type="Gene3D" id="1.20.1080.10">
    <property type="entry name" value="Glycerol uptake facilitator protein"/>
    <property type="match status" value="1"/>
</dbReference>
<feature type="transmembrane region" description="Helical" evidence="10">
    <location>
        <begin position="262"/>
        <end position="284"/>
    </location>
</feature>
<dbReference type="PRINTS" id="PR00783">
    <property type="entry name" value="MINTRINSICP"/>
</dbReference>
<evidence type="ECO:0000313" key="12">
    <source>
        <dbReference type="Proteomes" id="UP000313359"/>
    </source>
</evidence>
<dbReference type="PANTHER" id="PTHR43829:SF14">
    <property type="entry name" value="AQUAPORIN 3"/>
    <property type="match status" value="1"/>
</dbReference>
<feature type="transmembrane region" description="Helical" evidence="10">
    <location>
        <begin position="215"/>
        <end position="237"/>
    </location>
</feature>
<dbReference type="GO" id="GO:0015254">
    <property type="term" value="F:glycerol channel activity"/>
    <property type="evidence" value="ECO:0007669"/>
    <property type="project" value="TreeGrafter"/>
</dbReference>
<keyword evidence="4 8" id="KW-0812">Transmembrane</keyword>